<dbReference type="EMBL" id="JACRUP010000001">
    <property type="protein sequence ID" value="MBC5849604.1"/>
    <property type="molecule type" value="Genomic_DNA"/>
</dbReference>
<sequence>MRVIHSRKSALPLALSAVFLALSATSHAARLYSADNGDYMDVFGEVGVGGYFGNKAKFNQFNSDESFIDDTLATLGAKGQVAGIHYRLELDYVRENWPNGSGEMVTEVDKAWLGYRISPQHNIEIGLNDTAFDDYDAFGDLTIEGGVETQEAGDQSRTIKYEGHYFDLIRVGLSYSYRAESSSGAALGNLVNGYVGYFSDPLSIVFGAERRNGSGGESRLGEKTLYGIGLRYALSDNILLGVNGFIEYQDEAQRRTLIKEAVGDKPAVYQFNNYEQLKNQGGLISVQYSLTPQWDLIGSVNYEKHQSWDKFDQYWDEHQDRWDSWGASRTWQTVGVRYKPSRSAVIELEANIGEAHYESYAKARIFF</sequence>
<reference evidence="2" key="1">
    <citation type="submission" date="2020-08" db="EMBL/GenBank/DDBJ databases">
        <title>Genome Sequencing and Pan-Genome Analysis of Migratory bird Vibrio Strains, Inner Mongolia.</title>
        <authorList>
            <person name="Zheng L."/>
        </authorList>
    </citation>
    <scope>NUCLEOTIDE SEQUENCE</scope>
    <source>
        <strain evidence="2">M13F</strain>
    </source>
</reference>
<dbReference type="SUPFAM" id="SSF56935">
    <property type="entry name" value="Porins"/>
    <property type="match status" value="1"/>
</dbReference>
<keyword evidence="3" id="KW-1185">Reference proteome</keyword>
<dbReference type="Proteomes" id="UP000615796">
    <property type="component" value="Unassembled WGS sequence"/>
</dbReference>
<evidence type="ECO:0000313" key="2">
    <source>
        <dbReference type="EMBL" id="MBC5849604.1"/>
    </source>
</evidence>
<feature type="chain" id="PRO_5040948453" evidence="1">
    <location>
        <begin position="29"/>
        <end position="367"/>
    </location>
</feature>
<keyword evidence="1" id="KW-0732">Signal</keyword>
<name>A0A9X0UH45_VIBME</name>
<evidence type="ECO:0000313" key="3">
    <source>
        <dbReference type="Proteomes" id="UP000615796"/>
    </source>
</evidence>
<feature type="signal peptide" evidence="1">
    <location>
        <begin position="1"/>
        <end position="28"/>
    </location>
</feature>
<gene>
    <name evidence="2" type="ORF">H8Q88_01345</name>
</gene>
<proteinExistence type="predicted"/>
<dbReference type="AlphaFoldDB" id="A0A9X0UH45"/>
<comment type="caution">
    <text evidence="2">The sequence shown here is derived from an EMBL/GenBank/DDBJ whole genome shotgun (WGS) entry which is preliminary data.</text>
</comment>
<organism evidence="2 3">
    <name type="scientific">Vibrio metschnikovii</name>
    <dbReference type="NCBI Taxonomy" id="28172"/>
    <lineage>
        <taxon>Bacteria</taxon>
        <taxon>Pseudomonadati</taxon>
        <taxon>Pseudomonadota</taxon>
        <taxon>Gammaproteobacteria</taxon>
        <taxon>Vibrionales</taxon>
        <taxon>Vibrionaceae</taxon>
        <taxon>Vibrio</taxon>
    </lineage>
</organism>
<protein>
    <submittedName>
        <fullName evidence="2">Porin</fullName>
    </submittedName>
</protein>
<accession>A0A9X0UH45</accession>
<dbReference type="RefSeq" id="WP_187025089.1">
    <property type="nucleotide sequence ID" value="NZ_CAWQOS010000012.1"/>
</dbReference>
<evidence type="ECO:0000256" key="1">
    <source>
        <dbReference type="SAM" id="SignalP"/>
    </source>
</evidence>